<name>A0A2I1GDP6_9GLOM</name>
<protein>
    <submittedName>
        <fullName evidence="1">Uncharacterized protein</fullName>
    </submittedName>
</protein>
<dbReference type="EMBL" id="LLXI01000344">
    <property type="protein sequence ID" value="PKY44753.1"/>
    <property type="molecule type" value="Genomic_DNA"/>
</dbReference>
<organism evidence="1 2">
    <name type="scientific">Rhizophagus irregularis</name>
    <dbReference type="NCBI Taxonomy" id="588596"/>
    <lineage>
        <taxon>Eukaryota</taxon>
        <taxon>Fungi</taxon>
        <taxon>Fungi incertae sedis</taxon>
        <taxon>Mucoromycota</taxon>
        <taxon>Glomeromycotina</taxon>
        <taxon>Glomeromycetes</taxon>
        <taxon>Glomerales</taxon>
        <taxon>Glomeraceae</taxon>
        <taxon>Rhizophagus</taxon>
    </lineage>
</organism>
<dbReference type="Proteomes" id="UP000234323">
    <property type="component" value="Unassembled WGS sequence"/>
</dbReference>
<gene>
    <name evidence="1" type="ORF">RhiirA4_459149</name>
</gene>
<accession>A0A2I1GDP6</accession>
<keyword evidence="2" id="KW-1185">Reference proteome</keyword>
<evidence type="ECO:0000313" key="1">
    <source>
        <dbReference type="EMBL" id="PKY44753.1"/>
    </source>
</evidence>
<reference evidence="1 2" key="1">
    <citation type="submission" date="2015-10" db="EMBL/GenBank/DDBJ databases">
        <title>Genome analyses suggest a sexual origin of heterokaryosis in a supposedly ancient asexual fungus.</title>
        <authorList>
            <person name="Ropars J."/>
            <person name="Sedzielewska K."/>
            <person name="Noel J."/>
            <person name="Charron P."/>
            <person name="Farinelli L."/>
            <person name="Marton T."/>
            <person name="Kruger M."/>
            <person name="Pelin A."/>
            <person name="Brachmann A."/>
            <person name="Corradi N."/>
        </authorList>
    </citation>
    <scope>NUCLEOTIDE SEQUENCE [LARGE SCALE GENOMIC DNA]</scope>
    <source>
        <strain evidence="1 2">A4</strain>
    </source>
</reference>
<proteinExistence type="predicted"/>
<dbReference type="AlphaFoldDB" id="A0A2I1GDP6"/>
<sequence length="76" mass="8778">MTTNITSPSMNTANYERWLKLVETNNLISVDNGKQLYQKKPKLEMVKNIYINAGMQIPGEIEKDEIEGEEETDEEE</sequence>
<comment type="caution">
    <text evidence="1">The sequence shown here is derived from an EMBL/GenBank/DDBJ whole genome shotgun (WGS) entry which is preliminary data.</text>
</comment>
<evidence type="ECO:0000313" key="2">
    <source>
        <dbReference type="Proteomes" id="UP000234323"/>
    </source>
</evidence>